<evidence type="ECO:0000313" key="3">
    <source>
        <dbReference type="Proteomes" id="UP001516400"/>
    </source>
</evidence>
<organism evidence="2 3">
    <name type="scientific">Cryptolaemus montrouzieri</name>
    <dbReference type="NCBI Taxonomy" id="559131"/>
    <lineage>
        <taxon>Eukaryota</taxon>
        <taxon>Metazoa</taxon>
        <taxon>Ecdysozoa</taxon>
        <taxon>Arthropoda</taxon>
        <taxon>Hexapoda</taxon>
        <taxon>Insecta</taxon>
        <taxon>Pterygota</taxon>
        <taxon>Neoptera</taxon>
        <taxon>Endopterygota</taxon>
        <taxon>Coleoptera</taxon>
        <taxon>Polyphaga</taxon>
        <taxon>Cucujiformia</taxon>
        <taxon>Coccinelloidea</taxon>
        <taxon>Coccinellidae</taxon>
        <taxon>Scymninae</taxon>
        <taxon>Scymnini</taxon>
        <taxon>Cryptolaemus</taxon>
    </lineage>
</organism>
<protein>
    <submittedName>
        <fullName evidence="2">Uncharacterized protein</fullName>
    </submittedName>
</protein>
<evidence type="ECO:0000313" key="2">
    <source>
        <dbReference type="EMBL" id="KAL3265750.1"/>
    </source>
</evidence>
<dbReference type="Proteomes" id="UP001516400">
    <property type="component" value="Unassembled WGS sequence"/>
</dbReference>
<sequence length="99" mass="11798">MRNEKPSRRLKSHIRKIYRKIGTNTKHPDHKQHNDVYMDTLKQKLQAKAKRLSRYVKRTERKHQNQGFLQNAANFHKGNNKTATNNNREVPDAQCLTDY</sequence>
<proteinExistence type="predicted"/>
<comment type="caution">
    <text evidence="2">The sequence shown here is derived from an EMBL/GenBank/DDBJ whole genome shotgun (WGS) entry which is preliminary data.</text>
</comment>
<evidence type="ECO:0000256" key="1">
    <source>
        <dbReference type="SAM" id="MobiDB-lite"/>
    </source>
</evidence>
<dbReference type="AlphaFoldDB" id="A0ABD2MHF6"/>
<reference evidence="2 3" key="1">
    <citation type="journal article" date="2021" name="BMC Biol.">
        <title>Horizontally acquired antibacterial genes associated with adaptive radiation of ladybird beetles.</title>
        <authorList>
            <person name="Li H.S."/>
            <person name="Tang X.F."/>
            <person name="Huang Y.H."/>
            <person name="Xu Z.Y."/>
            <person name="Chen M.L."/>
            <person name="Du X.Y."/>
            <person name="Qiu B.Y."/>
            <person name="Chen P.T."/>
            <person name="Zhang W."/>
            <person name="Slipinski A."/>
            <person name="Escalona H.E."/>
            <person name="Waterhouse R.M."/>
            <person name="Zwick A."/>
            <person name="Pang H."/>
        </authorList>
    </citation>
    <scope>NUCLEOTIDE SEQUENCE [LARGE SCALE GENOMIC DNA]</scope>
    <source>
        <strain evidence="2">SYSU2018</strain>
    </source>
</reference>
<feature type="region of interest" description="Disordered" evidence="1">
    <location>
        <begin position="59"/>
        <end position="99"/>
    </location>
</feature>
<keyword evidence="3" id="KW-1185">Reference proteome</keyword>
<name>A0ABD2MHF6_9CUCU</name>
<gene>
    <name evidence="2" type="ORF">HHI36_009951</name>
</gene>
<accession>A0ABD2MHF6</accession>
<dbReference type="EMBL" id="JABFTP020000001">
    <property type="protein sequence ID" value="KAL3265750.1"/>
    <property type="molecule type" value="Genomic_DNA"/>
</dbReference>